<dbReference type="Gene3D" id="3.40.50.150">
    <property type="entry name" value="Vaccinia Virus protein VP39"/>
    <property type="match status" value="1"/>
</dbReference>
<reference evidence="1" key="1">
    <citation type="submission" date="2018-05" db="EMBL/GenBank/DDBJ databases">
        <authorList>
            <person name="Lanie J.A."/>
            <person name="Ng W.-L."/>
            <person name="Kazmierczak K.M."/>
            <person name="Andrzejewski T.M."/>
            <person name="Davidsen T.M."/>
            <person name="Wayne K.J."/>
            <person name="Tettelin H."/>
            <person name="Glass J.I."/>
            <person name="Rusch D."/>
            <person name="Podicherti R."/>
            <person name="Tsui H.-C.T."/>
            <person name="Winkler M.E."/>
        </authorList>
    </citation>
    <scope>NUCLEOTIDE SEQUENCE</scope>
</reference>
<organism evidence="1">
    <name type="scientific">marine metagenome</name>
    <dbReference type="NCBI Taxonomy" id="408172"/>
    <lineage>
        <taxon>unclassified sequences</taxon>
        <taxon>metagenomes</taxon>
        <taxon>ecological metagenomes</taxon>
    </lineage>
</organism>
<dbReference type="PANTHER" id="PTHR37211:SF1">
    <property type="entry name" value="EXPRESSED PROTEIN"/>
    <property type="match status" value="1"/>
</dbReference>
<evidence type="ECO:0000313" key="1">
    <source>
        <dbReference type="EMBL" id="SVC22785.1"/>
    </source>
</evidence>
<sequence>SEAYEEQKEKTKCKGFTYIWDQASFEPVTASMICHIHFKFKDGSRIKEAFTYDWRLWTLPELREVMEEAGFSNVRVYWEDEDDEGEGTGEFHEDSTGEADPAWIAYIVGEK</sequence>
<name>A0A382KGQ5_9ZZZZ</name>
<protein>
    <submittedName>
        <fullName evidence="1">Uncharacterized protein</fullName>
    </submittedName>
</protein>
<accession>A0A382KGQ5</accession>
<gene>
    <name evidence="1" type="ORF">METZ01_LOCUS275639</name>
</gene>
<dbReference type="InterPro" id="IPR029063">
    <property type="entry name" value="SAM-dependent_MTases_sf"/>
</dbReference>
<feature type="non-terminal residue" evidence="1">
    <location>
        <position position="1"/>
    </location>
</feature>
<dbReference type="EMBL" id="UINC01080130">
    <property type="protein sequence ID" value="SVC22785.1"/>
    <property type="molecule type" value="Genomic_DNA"/>
</dbReference>
<proteinExistence type="predicted"/>
<dbReference type="AlphaFoldDB" id="A0A382KGQ5"/>
<dbReference type="Gene3D" id="2.20.25.110">
    <property type="entry name" value="S-adenosyl-L-methionine-dependent methyltransferases"/>
    <property type="match status" value="1"/>
</dbReference>
<dbReference type="PANTHER" id="PTHR37211">
    <property type="entry name" value="EXPRESSED PROTEIN"/>
    <property type="match status" value="1"/>
</dbReference>